<sequence length="117" mass="12351">MIKRALATAALAATATLAFVPTAAAQDEVDPSGPFVATASFVAPWDPGAFGEHSEKGLIISPYGNTGLQCHGFRDRIWDCTQTTSDGTVHALIPIVNDVRGMREVWAYNPFASGSAE</sequence>
<dbReference type="Proteomes" id="UP000325466">
    <property type="component" value="Unassembled WGS sequence"/>
</dbReference>
<keyword evidence="3" id="KW-1185">Reference proteome</keyword>
<feature type="signal peptide" evidence="1">
    <location>
        <begin position="1"/>
        <end position="25"/>
    </location>
</feature>
<evidence type="ECO:0000256" key="1">
    <source>
        <dbReference type="SAM" id="SignalP"/>
    </source>
</evidence>
<keyword evidence="1" id="KW-0732">Signal</keyword>
<organism evidence="2 3">
    <name type="scientific">Rhodococcus aetherivorans</name>
    <dbReference type="NCBI Taxonomy" id="191292"/>
    <lineage>
        <taxon>Bacteria</taxon>
        <taxon>Bacillati</taxon>
        <taxon>Actinomycetota</taxon>
        <taxon>Actinomycetes</taxon>
        <taxon>Mycobacteriales</taxon>
        <taxon>Nocardiaceae</taxon>
        <taxon>Rhodococcus</taxon>
    </lineage>
</organism>
<evidence type="ECO:0000313" key="3">
    <source>
        <dbReference type="Proteomes" id="UP000325466"/>
    </source>
</evidence>
<reference evidence="2 3" key="1">
    <citation type="journal article" date="2018" name="Biodegradation">
        <title>1,4-Dioxane degradation characteristics of Rhodococcus aetherivorans JCM 14343.</title>
        <authorList>
            <person name="Inoue D."/>
            <person name="Tsunoda T."/>
            <person name="Yamamoto N."/>
            <person name="Ike M."/>
            <person name="Sei K."/>
        </authorList>
    </citation>
    <scope>NUCLEOTIDE SEQUENCE [LARGE SCALE GENOMIC DNA]</scope>
    <source>
        <strain evidence="2 3">JCM 14343</strain>
    </source>
</reference>
<dbReference type="EMBL" id="BLAH01000067">
    <property type="protein sequence ID" value="GES36480.1"/>
    <property type="molecule type" value="Genomic_DNA"/>
</dbReference>
<evidence type="ECO:0000313" key="2">
    <source>
        <dbReference type="EMBL" id="GES36480.1"/>
    </source>
</evidence>
<feature type="chain" id="PRO_5045157690" evidence="1">
    <location>
        <begin position="26"/>
        <end position="117"/>
    </location>
</feature>
<comment type="caution">
    <text evidence="2">The sequence shown here is derived from an EMBL/GenBank/DDBJ whole genome shotgun (WGS) entry which is preliminary data.</text>
</comment>
<gene>
    <name evidence="2" type="ORF">RAJCM14343_1732</name>
</gene>
<dbReference type="RefSeq" id="WP_043801353.1">
    <property type="nucleotide sequence ID" value="NZ_BAAAYP010000100.1"/>
</dbReference>
<proteinExistence type="predicted"/>
<name>A0ABQ0YIY0_9NOCA</name>
<accession>A0ABQ0YIY0</accession>
<protein>
    <submittedName>
        <fullName evidence="2">Uncharacterized protein</fullName>
    </submittedName>
</protein>